<evidence type="ECO:0008006" key="6">
    <source>
        <dbReference type="Google" id="ProtNLM"/>
    </source>
</evidence>
<dbReference type="GeneID" id="136817649"/>
<evidence type="ECO:0000256" key="1">
    <source>
        <dbReference type="SAM" id="MobiDB-lite"/>
    </source>
</evidence>
<evidence type="ECO:0000256" key="3">
    <source>
        <dbReference type="SAM" id="SignalP"/>
    </source>
</evidence>
<dbReference type="RefSeq" id="XP_066930072.1">
    <property type="nucleotide sequence ID" value="XM_067073971.1"/>
</dbReference>
<keyword evidence="2" id="KW-0812">Transmembrane</keyword>
<feature type="chain" id="PRO_5029701871" description="Cnidarian restricted protein" evidence="3">
    <location>
        <begin position="20"/>
        <end position="516"/>
    </location>
</feature>
<evidence type="ECO:0000313" key="5">
    <source>
        <dbReference type="Proteomes" id="UP000594262"/>
    </source>
</evidence>
<keyword evidence="5" id="KW-1185">Reference proteome</keyword>
<dbReference type="Proteomes" id="UP000594262">
    <property type="component" value="Unplaced"/>
</dbReference>
<feature type="compositionally biased region" description="Acidic residues" evidence="1">
    <location>
        <begin position="444"/>
        <end position="456"/>
    </location>
</feature>
<evidence type="ECO:0000313" key="4">
    <source>
        <dbReference type="EnsemblMetazoa" id="CLYHEMP020860.1"/>
    </source>
</evidence>
<dbReference type="AlphaFoldDB" id="A0A7M5XBF2"/>
<name>A0A7M5XBF2_9CNID</name>
<dbReference type="OrthoDB" id="10686827at2759"/>
<feature type="region of interest" description="Disordered" evidence="1">
    <location>
        <begin position="434"/>
        <end position="496"/>
    </location>
</feature>
<accession>A0A7M5XBF2</accession>
<protein>
    <recommendedName>
        <fullName evidence="6">Cnidarian restricted protein</fullName>
    </recommendedName>
</protein>
<feature type="compositionally biased region" description="Low complexity" evidence="1">
    <location>
        <begin position="342"/>
        <end position="367"/>
    </location>
</feature>
<keyword evidence="2" id="KW-1133">Transmembrane helix</keyword>
<feature type="compositionally biased region" description="Basic and acidic residues" evidence="1">
    <location>
        <begin position="368"/>
        <end position="385"/>
    </location>
</feature>
<proteinExistence type="predicted"/>
<feature type="compositionally biased region" description="Low complexity" evidence="1">
    <location>
        <begin position="483"/>
        <end position="494"/>
    </location>
</feature>
<feature type="signal peptide" evidence="3">
    <location>
        <begin position="1"/>
        <end position="19"/>
    </location>
</feature>
<feature type="region of interest" description="Disordered" evidence="1">
    <location>
        <begin position="333"/>
        <end position="407"/>
    </location>
</feature>
<organism evidence="4 5">
    <name type="scientific">Clytia hemisphaerica</name>
    <dbReference type="NCBI Taxonomy" id="252671"/>
    <lineage>
        <taxon>Eukaryota</taxon>
        <taxon>Metazoa</taxon>
        <taxon>Cnidaria</taxon>
        <taxon>Hydrozoa</taxon>
        <taxon>Hydroidolina</taxon>
        <taxon>Leptothecata</taxon>
        <taxon>Obeliida</taxon>
        <taxon>Clytiidae</taxon>
        <taxon>Clytia</taxon>
    </lineage>
</organism>
<evidence type="ECO:0000256" key="2">
    <source>
        <dbReference type="SAM" id="Phobius"/>
    </source>
</evidence>
<keyword evidence="3" id="KW-0732">Signal</keyword>
<reference evidence="4" key="1">
    <citation type="submission" date="2021-01" db="UniProtKB">
        <authorList>
            <consortium name="EnsemblMetazoa"/>
        </authorList>
    </citation>
    <scope>IDENTIFICATION</scope>
</reference>
<feature type="transmembrane region" description="Helical" evidence="2">
    <location>
        <begin position="247"/>
        <end position="266"/>
    </location>
</feature>
<keyword evidence="2" id="KW-0472">Membrane</keyword>
<dbReference type="EnsemblMetazoa" id="CLYHEMT020860.1">
    <property type="protein sequence ID" value="CLYHEMP020860.1"/>
    <property type="gene ID" value="CLYHEMG020860"/>
</dbReference>
<sequence>MSTWLMLLQFAFFITLSFCGNELHIINERRPENQKHFTSSIDFFTNKDKGNRDFCNSLNATCVHKEICDKCRCDKDFIWLDYTQGCKGQQYLYNITNGERCFTHSTDASWVPTVQENISENTTLPLYVHDTSNLPNDIQNVSWSCQTDKVVWVYNGSIILKESFASDIKINSNGNKTLQFTNSTKSSMLSGMLLKLEISCTKGSQNVSTCFVFKVAGIKELEILTLPIKEPDDNDDDDDIMDIVKPVVIVGSIVLVLVGVFVYIMYKRRKYIKEQKERKISEAQAPLPGWMNHAARSAAKMSTVTILSEDVLYEQPNEISIKADALANHNKAFDEDEEDSISNKSTNDQNNKDNTTNHIHNNNNNGSIKKDDSPKIEDVELKESPKTNNISNGHVVTPLKDGSVDSPFDQLQETQISNDTVDSPLDHTEETLIPDDTVIHIPDNDDNDDNDSDSEIGEPIGNSTRQSDEDKDEDAKTMVHDISGSSLPSLSGSLVNDDFFGQMMNEYDRINTLPRK</sequence>